<dbReference type="GO" id="GO:0009252">
    <property type="term" value="P:peptidoglycan biosynthetic process"/>
    <property type="evidence" value="ECO:0007669"/>
    <property type="project" value="UniProtKB-UniRule"/>
</dbReference>
<dbReference type="SUPFAM" id="SSF53244">
    <property type="entry name" value="MurD-like peptide ligases, peptide-binding domain"/>
    <property type="match status" value="1"/>
</dbReference>
<keyword evidence="8 10" id="KW-0131">Cell cycle</keyword>
<dbReference type="GO" id="GO:0005737">
    <property type="term" value="C:cytoplasm"/>
    <property type="evidence" value="ECO:0007669"/>
    <property type="project" value="UniProtKB-SubCell"/>
</dbReference>
<evidence type="ECO:0000256" key="4">
    <source>
        <dbReference type="ARBA" id="ARBA00022741"/>
    </source>
</evidence>
<dbReference type="Proteomes" id="UP000294662">
    <property type="component" value="Unassembled WGS sequence"/>
</dbReference>
<dbReference type="GO" id="GO:0005524">
    <property type="term" value="F:ATP binding"/>
    <property type="evidence" value="ECO:0007669"/>
    <property type="project" value="UniProtKB-UniRule"/>
</dbReference>
<dbReference type="SUPFAM" id="SSF63418">
    <property type="entry name" value="MurE/MurF N-terminal domain"/>
    <property type="match status" value="1"/>
</dbReference>
<dbReference type="PANTHER" id="PTHR43024:SF1">
    <property type="entry name" value="UDP-N-ACETYLMURAMOYL-TRIPEPTIDE--D-ALANYL-D-ALANINE LIGASE"/>
    <property type="match status" value="1"/>
</dbReference>
<evidence type="ECO:0000313" key="15">
    <source>
        <dbReference type="EMBL" id="TDE41083.1"/>
    </source>
</evidence>
<dbReference type="NCBIfam" id="TIGR01143">
    <property type="entry name" value="murF"/>
    <property type="match status" value="1"/>
</dbReference>
<keyword evidence="1 10" id="KW-0963">Cytoplasm</keyword>
<dbReference type="Gene3D" id="3.90.190.20">
    <property type="entry name" value="Mur ligase, C-terminal domain"/>
    <property type="match status" value="1"/>
</dbReference>
<keyword evidence="9 10" id="KW-0961">Cell wall biogenesis/degradation</keyword>
<dbReference type="GO" id="GO:0051301">
    <property type="term" value="P:cell division"/>
    <property type="evidence" value="ECO:0007669"/>
    <property type="project" value="UniProtKB-KW"/>
</dbReference>
<dbReference type="InterPro" id="IPR036615">
    <property type="entry name" value="Mur_ligase_C_dom_sf"/>
</dbReference>
<evidence type="ECO:0000256" key="5">
    <source>
        <dbReference type="ARBA" id="ARBA00022840"/>
    </source>
</evidence>
<keyword evidence="3 10" id="KW-0132">Cell division</keyword>
<evidence type="ECO:0000259" key="12">
    <source>
        <dbReference type="Pfam" id="PF01225"/>
    </source>
</evidence>
<sequence length="469" mass="47880">MTLWTAPEAEAATGGRAQGDWAVSGVSIDTRTLAPGDLFVALSAARDGHDFVAQALEKGAGAALVSRIPEGLAPDAPLLIVADVLKGLEALGRAARARTSARVVAVTGSVGKTSTKEMLAAMLSEQGATHASVASYNNHWGVPLTLARMPRESDFAIIEIGMNHPGEIAPLACLARPHVAMITTVAPAHLEAFDSIAGIAREKAAILDGVEPGGIAVLNADLEQSPILFAKAAECGAQAVGFGAKAKEYRLISAEITGDETRVQAETPLGPMAFSLATPGQHFAMNGLGALAACAALGADLQRAADSLARWTPYQGRGARERIALPGGTLTLLDDSYNANPASMAAALAVLAAARPEGQGRRIAVLGDMKELGPETEPLHAALARLPAMAAVDRVHCIGPLMGALHAALPVEKRGLLSASSAELAAQLAEVVGAGDVVLAKGSLSMGLAKCVDALRGMGQGNALSRDKT</sequence>
<dbReference type="UniPathway" id="UPA00219"/>
<organism evidence="15 16">
    <name type="scientific">Antarcticimicrobium sediminis</name>
    <dbReference type="NCBI Taxonomy" id="2546227"/>
    <lineage>
        <taxon>Bacteria</taxon>
        <taxon>Pseudomonadati</taxon>
        <taxon>Pseudomonadota</taxon>
        <taxon>Alphaproteobacteria</taxon>
        <taxon>Rhodobacterales</taxon>
        <taxon>Paracoccaceae</taxon>
        <taxon>Antarcticimicrobium</taxon>
    </lineage>
</organism>
<dbReference type="SUPFAM" id="SSF53623">
    <property type="entry name" value="MurD-like peptide ligases, catalytic domain"/>
    <property type="match status" value="1"/>
</dbReference>
<keyword evidence="4 10" id="KW-0547">Nucleotide-binding</keyword>
<feature type="domain" description="Mur ligase central" evidence="14">
    <location>
        <begin position="106"/>
        <end position="294"/>
    </location>
</feature>
<dbReference type="InterPro" id="IPR051046">
    <property type="entry name" value="MurCDEF_CellWall_CoF430Synth"/>
</dbReference>
<dbReference type="GO" id="GO:0071555">
    <property type="term" value="P:cell wall organization"/>
    <property type="evidence" value="ECO:0007669"/>
    <property type="project" value="UniProtKB-KW"/>
</dbReference>
<dbReference type="PANTHER" id="PTHR43024">
    <property type="entry name" value="UDP-N-ACETYLMURAMOYL-TRIPEPTIDE--D-ALANYL-D-ALANINE LIGASE"/>
    <property type="match status" value="1"/>
</dbReference>
<dbReference type="AlphaFoldDB" id="A0A4R5F128"/>
<protein>
    <recommendedName>
        <fullName evidence="10 11">UDP-N-acetylmuramoyl-tripeptide--D-alanyl-D-alanine ligase</fullName>
        <ecNumber evidence="10 11">6.3.2.10</ecNumber>
    </recommendedName>
    <alternativeName>
        <fullName evidence="10">D-alanyl-D-alanine-adding enzyme</fullName>
    </alternativeName>
</protein>
<comment type="similarity">
    <text evidence="10">Belongs to the MurCDEF family. MurF subfamily.</text>
</comment>
<dbReference type="EC" id="6.3.2.10" evidence="10 11"/>
<comment type="function">
    <text evidence="10 11">Involved in cell wall formation. Catalyzes the final step in the synthesis of UDP-N-acetylmuramoyl-pentapeptide, the precursor of murein.</text>
</comment>
<dbReference type="GO" id="GO:0008766">
    <property type="term" value="F:UDP-N-acetylmuramoylalanyl-D-glutamyl-2,6-diaminopimelate-D-alanyl-D-alanine ligase activity"/>
    <property type="evidence" value="ECO:0007669"/>
    <property type="project" value="RHEA"/>
</dbReference>
<dbReference type="RefSeq" id="WP_132827073.1">
    <property type="nucleotide sequence ID" value="NZ_SMFP01000001.1"/>
</dbReference>
<dbReference type="InterPro" id="IPR035911">
    <property type="entry name" value="MurE/MurF_N"/>
</dbReference>
<dbReference type="HAMAP" id="MF_02019">
    <property type="entry name" value="MurF"/>
    <property type="match status" value="1"/>
</dbReference>
<feature type="domain" description="Mur ligase N-terminal catalytic" evidence="12">
    <location>
        <begin position="23"/>
        <end position="69"/>
    </location>
</feature>
<evidence type="ECO:0000256" key="6">
    <source>
        <dbReference type="ARBA" id="ARBA00022960"/>
    </source>
</evidence>
<evidence type="ECO:0000256" key="2">
    <source>
        <dbReference type="ARBA" id="ARBA00022598"/>
    </source>
</evidence>
<evidence type="ECO:0000256" key="9">
    <source>
        <dbReference type="ARBA" id="ARBA00023316"/>
    </source>
</evidence>
<evidence type="ECO:0000256" key="1">
    <source>
        <dbReference type="ARBA" id="ARBA00022490"/>
    </source>
</evidence>
<dbReference type="Pfam" id="PF02875">
    <property type="entry name" value="Mur_ligase_C"/>
    <property type="match status" value="1"/>
</dbReference>
<comment type="subcellular location">
    <subcellularLocation>
        <location evidence="10 11">Cytoplasm</location>
    </subcellularLocation>
</comment>
<evidence type="ECO:0000256" key="7">
    <source>
        <dbReference type="ARBA" id="ARBA00022984"/>
    </source>
</evidence>
<dbReference type="Pfam" id="PF08245">
    <property type="entry name" value="Mur_ligase_M"/>
    <property type="match status" value="1"/>
</dbReference>
<dbReference type="InterPro" id="IPR013221">
    <property type="entry name" value="Mur_ligase_cen"/>
</dbReference>
<keyword evidence="7 10" id="KW-0573">Peptidoglycan synthesis</keyword>
<name>A0A4R5F128_9RHOB</name>
<gene>
    <name evidence="10 15" type="primary">murF</name>
    <name evidence="15" type="ORF">E1B25_02405</name>
</gene>
<accession>A0A4R5F128</accession>
<dbReference type="InterPro" id="IPR000713">
    <property type="entry name" value="Mur_ligase_N"/>
</dbReference>
<dbReference type="Gene3D" id="3.40.1190.10">
    <property type="entry name" value="Mur-like, catalytic domain"/>
    <property type="match status" value="1"/>
</dbReference>
<comment type="caution">
    <text evidence="15">The sequence shown here is derived from an EMBL/GenBank/DDBJ whole genome shotgun (WGS) entry which is preliminary data.</text>
</comment>
<dbReference type="OrthoDB" id="9800958at2"/>
<keyword evidence="16" id="KW-1185">Reference proteome</keyword>
<comment type="pathway">
    <text evidence="10 11">Cell wall biogenesis; peptidoglycan biosynthesis.</text>
</comment>
<evidence type="ECO:0000259" key="14">
    <source>
        <dbReference type="Pfam" id="PF08245"/>
    </source>
</evidence>
<dbReference type="EMBL" id="SMFP01000001">
    <property type="protein sequence ID" value="TDE41083.1"/>
    <property type="molecule type" value="Genomic_DNA"/>
</dbReference>
<keyword evidence="2 10" id="KW-0436">Ligase</keyword>
<proteinExistence type="inferred from homology"/>
<dbReference type="InterPro" id="IPR036565">
    <property type="entry name" value="Mur-like_cat_sf"/>
</dbReference>
<evidence type="ECO:0000256" key="11">
    <source>
        <dbReference type="RuleBase" id="RU004136"/>
    </source>
</evidence>
<dbReference type="GO" id="GO:0047480">
    <property type="term" value="F:UDP-N-acetylmuramoyl-tripeptide-D-alanyl-D-alanine ligase activity"/>
    <property type="evidence" value="ECO:0007669"/>
    <property type="project" value="UniProtKB-UniRule"/>
</dbReference>
<evidence type="ECO:0000313" key="16">
    <source>
        <dbReference type="Proteomes" id="UP000294662"/>
    </source>
</evidence>
<dbReference type="Pfam" id="PF01225">
    <property type="entry name" value="Mur_ligase"/>
    <property type="match status" value="1"/>
</dbReference>
<evidence type="ECO:0000256" key="8">
    <source>
        <dbReference type="ARBA" id="ARBA00023306"/>
    </source>
</evidence>
<feature type="domain" description="Mur ligase C-terminal" evidence="13">
    <location>
        <begin position="329"/>
        <end position="443"/>
    </location>
</feature>
<keyword evidence="5 10" id="KW-0067">ATP-binding</keyword>
<dbReference type="InterPro" id="IPR004101">
    <property type="entry name" value="Mur_ligase_C"/>
</dbReference>
<dbReference type="InterPro" id="IPR005863">
    <property type="entry name" value="UDP-N-AcMur_synth"/>
</dbReference>
<evidence type="ECO:0000256" key="3">
    <source>
        <dbReference type="ARBA" id="ARBA00022618"/>
    </source>
</evidence>
<evidence type="ECO:0000259" key="13">
    <source>
        <dbReference type="Pfam" id="PF02875"/>
    </source>
</evidence>
<feature type="binding site" evidence="10">
    <location>
        <begin position="108"/>
        <end position="114"/>
    </location>
    <ligand>
        <name>ATP</name>
        <dbReference type="ChEBI" id="CHEBI:30616"/>
    </ligand>
</feature>
<dbReference type="GO" id="GO:0008360">
    <property type="term" value="P:regulation of cell shape"/>
    <property type="evidence" value="ECO:0007669"/>
    <property type="project" value="UniProtKB-KW"/>
</dbReference>
<reference evidence="15 16" key="1">
    <citation type="submission" date="2019-03" db="EMBL/GenBank/DDBJ databases">
        <authorList>
            <person name="Zhang S."/>
        </authorList>
    </citation>
    <scope>NUCLEOTIDE SEQUENCE [LARGE SCALE GENOMIC DNA]</scope>
    <source>
        <strain evidence="15 16">S4J41</strain>
    </source>
</reference>
<dbReference type="Gene3D" id="3.40.1390.10">
    <property type="entry name" value="MurE/MurF, N-terminal domain"/>
    <property type="match status" value="1"/>
</dbReference>
<keyword evidence="6 10" id="KW-0133">Cell shape</keyword>
<evidence type="ECO:0000256" key="10">
    <source>
        <dbReference type="HAMAP-Rule" id="MF_02019"/>
    </source>
</evidence>
<comment type="catalytic activity">
    <reaction evidence="10 11">
        <text>D-alanyl-D-alanine + UDP-N-acetyl-alpha-D-muramoyl-L-alanyl-gamma-D-glutamyl-meso-2,6-diaminopimelate + ATP = UDP-N-acetyl-alpha-D-muramoyl-L-alanyl-gamma-D-glutamyl-meso-2,6-diaminopimeloyl-D-alanyl-D-alanine + ADP + phosphate + H(+)</text>
        <dbReference type="Rhea" id="RHEA:28374"/>
        <dbReference type="ChEBI" id="CHEBI:15378"/>
        <dbReference type="ChEBI" id="CHEBI:30616"/>
        <dbReference type="ChEBI" id="CHEBI:43474"/>
        <dbReference type="ChEBI" id="CHEBI:57822"/>
        <dbReference type="ChEBI" id="CHEBI:61386"/>
        <dbReference type="ChEBI" id="CHEBI:83905"/>
        <dbReference type="ChEBI" id="CHEBI:456216"/>
        <dbReference type="EC" id="6.3.2.10"/>
    </reaction>
</comment>